<feature type="region of interest" description="Disordered" evidence="2">
    <location>
        <begin position="185"/>
        <end position="210"/>
    </location>
</feature>
<feature type="compositionally biased region" description="Basic and acidic residues" evidence="2">
    <location>
        <begin position="843"/>
        <end position="853"/>
    </location>
</feature>
<feature type="compositionally biased region" description="Polar residues" evidence="2">
    <location>
        <begin position="188"/>
        <end position="207"/>
    </location>
</feature>
<protein>
    <recommendedName>
        <fullName evidence="5">Ubiquitin interaction domain-containing protein</fullName>
    </recommendedName>
</protein>
<feature type="region of interest" description="Disordered" evidence="2">
    <location>
        <begin position="150"/>
        <end position="171"/>
    </location>
</feature>
<reference evidence="3 4" key="1">
    <citation type="journal article" date="2018" name="PLoS Pathog.">
        <title>Evolution of structural diversity of trichothecenes, a family of toxins produced by plant pathogenic and entomopathogenic fungi.</title>
        <authorList>
            <person name="Proctor R.H."/>
            <person name="McCormick S.P."/>
            <person name="Kim H.S."/>
            <person name="Cardoza R.E."/>
            <person name="Stanley A.M."/>
            <person name="Lindo L."/>
            <person name="Kelly A."/>
            <person name="Brown D.W."/>
            <person name="Lee T."/>
            <person name="Vaughan M.M."/>
            <person name="Alexander N.J."/>
            <person name="Busman M."/>
            <person name="Gutierrez S."/>
        </authorList>
    </citation>
    <scope>NUCLEOTIDE SEQUENCE [LARGE SCALE GENOMIC DNA]</scope>
    <source>
        <strain evidence="3 4">NRRL 3299</strain>
    </source>
</reference>
<dbReference type="GO" id="GO:0016579">
    <property type="term" value="P:protein deubiquitination"/>
    <property type="evidence" value="ECO:0007669"/>
    <property type="project" value="TreeGrafter"/>
</dbReference>
<feature type="region of interest" description="Disordered" evidence="2">
    <location>
        <begin position="786"/>
        <end position="953"/>
    </location>
</feature>
<keyword evidence="4" id="KW-1185">Reference proteome</keyword>
<sequence length="953" mass="107593">MRRQASSYLIAASPVRTPPRPLEVQEKLLIITGPSSFLHTTYNDFTNHSIMASMEPSETEIDQVIDFCGLNTIHDRNLAIQALKLNNRNPETVIGQFFSDGEEQFRSKYQKLWDDSFFGADRDGSGNNAGIAFHVESSDHNVIQGVTPPPDSHIYGAPSRPPSRSNNRSPLGMMVDWTAAHVPGVPLTPSNQHTLTGSYEGVPNSQAQEDDDIKRALRESAQEAGLPMPQQETGLTGPSEPVPVQFGPANRETYNTADWALVPTGPANKETSVDGPLASKRKRSPGAPAMLAMNSTVDQDHRLGGLLTIMHEIPMARNVLLNIGDLAATYGNNKNWWRGEEILSPEVLAEMRQETSWNHGKFNSHTAFEEEIHRLMAFLDSTERGYGSTYALVDLMEHDGIGKEKRFYEMLGQRHMETIRPIMQVAALALFHGDTLEEDATFGLLEIEHTHNEYKCIKTLYEALDHVMWSDTLGSETINKDTKVAFFKEMGEVLVLDVAGDGPKDPIEIPQEFYPEKYMVSRKDEARRIQYGWRQTKKEMARLENEKEQLDRLAETWVTDKAKTKSDLLKRSAEQWEGYKNYLDGLGKFRALEKSGFDTTKYPDYHQAVPDRDDVAEEQYQTVEQVIKYSKKLLESIENRLKDLDAEMERVEGKQRALGRLLTVPDKPGRPEPMTCKKYLLRGVATSPHIMYVCQREEEDLIELDGEDSKPAEQWWRLAYTPYGDESATRAEKMDIEQVLKEMWNDTTKPLLVYATEEALKTPKQPLPPQLERFVKVDNKAFRQELAEEESTVEVKTTPTFDPISPSKRKHRADSVGSMDSNRASIGSDGRNGWDNTFDDQDDRMGTEMKDYGDSSNYIHSSDLLDDEPPTLPTRPQASTTSTTEPTSATLTPNTVGADYTDSALSVSEEPRSPEMQEKSRPPPFMSMSRTPSERKEPVDLIDIDMDIPNEKQ</sequence>
<evidence type="ECO:0000313" key="4">
    <source>
        <dbReference type="Proteomes" id="UP000266152"/>
    </source>
</evidence>
<dbReference type="PROSITE" id="PS50330">
    <property type="entry name" value="UIM"/>
    <property type="match status" value="1"/>
</dbReference>
<proteinExistence type="predicted"/>
<dbReference type="EMBL" id="PXOF01000027">
    <property type="protein sequence ID" value="RGP73524.1"/>
    <property type="molecule type" value="Genomic_DNA"/>
</dbReference>
<evidence type="ECO:0000256" key="2">
    <source>
        <dbReference type="SAM" id="MobiDB-lite"/>
    </source>
</evidence>
<evidence type="ECO:0008006" key="5">
    <source>
        <dbReference type="Google" id="ProtNLM"/>
    </source>
</evidence>
<dbReference type="GO" id="GO:0005829">
    <property type="term" value="C:cytosol"/>
    <property type="evidence" value="ECO:0007669"/>
    <property type="project" value="TreeGrafter"/>
</dbReference>
<feature type="compositionally biased region" description="Acidic residues" evidence="2">
    <location>
        <begin position="940"/>
        <end position="953"/>
    </location>
</feature>
<dbReference type="InterPro" id="IPR003903">
    <property type="entry name" value="UIM_dom"/>
</dbReference>
<dbReference type="PANTHER" id="PTHR39597">
    <property type="entry name" value="UBA DOMAIN-CONTAINING PROTEIN RUP1"/>
    <property type="match status" value="1"/>
</dbReference>
<organism evidence="3 4">
    <name type="scientific">Fusarium sporotrichioides</name>
    <dbReference type="NCBI Taxonomy" id="5514"/>
    <lineage>
        <taxon>Eukaryota</taxon>
        <taxon>Fungi</taxon>
        <taxon>Dikarya</taxon>
        <taxon>Ascomycota</taxon>
        <taxon>Pezizomycotina</taxon>
        <taxon>Sordariomycetes</taxon>
        <taxon>Hypocreomycetidae</taxon>
        <taxon>Hypocreales</taxon>
        <taxon>Nectriaceae</taxon>
        <taxon>Fusarium</taxon>
    </lineage>
</organism>
<accession>A0A395SM50</accession>
<feature type="coiled-coil region" evidence="1">
    <location>
        <begin position="627"/>
        <end position="654"/>
    </location>
</feature>
<dbReference type="InterPro" id="IPR055335">
    <property type="entry name" value="Ucp6/RUP1"/>
</dbReference>
<comment type="caution">
    <text evidence="3">The sequence shown here is derived from an EMBL/GenBank/DDBJ whole genome shotgun (WGS) entry which is preliminary data.</text>
</comment>
<evidence type="ECO:0000256" key="1">
    <source>
        <dbReference type="SAM" id="Coils"/>
    </source>
</evidence>
<keyword evidence="1" id="KW-0175">Coiled coil</keyword>
<dbReference type="PANTHER" id="PTHR39597:SF1">
    <property type="entry name" value="UBA DOMAIN-CONTAINING PROTEIN RUP1"/>
    <property type="match status" value="1"/>
</dbReference>
<dbReference type="AlphaFoldDB" id="A0A395SM50"/>
<feature type="compositionally biased region" description="Basic and acidic residues" evidence="2">
    <location>
        <begin position="909"/>
        <end position="921"/>
    </location>
</feature>
<evidence type="ECO:0000313" key="3">
    <source>
        <dbReference type="EMBL" id="RGP73524.1"/>
    </source>
</evidence>
<dbReference type="Proteomes" id="UP000266152">
    <property type="component" value="Unassembled WGS sequence"/>
</dbReference>
<feature type="region of interest" description="Disordered" evidence="2">
    <location>
        <begin position="265"/>
        <end position="286"/>
    </location>
</feature>
<feature type="coiled-coil region" evidence="1">
    <location>
        <begin position="533"/>
        <end position="560"/>
    </location>
</feature>
<gene>
    <name evidence="3" type="ORF">FSPOR_2106</name>
</gene>
<feature type="compositionally biased region" description="Low complexity" evidence="2">
    <location>
        <begin position="878"/>
        <end position="895"/>
    </location>
</feature>
<dbReference type="GO" id="GO:0005634">
    <property type="term" value="C:nucleus"/>
    <property type="evidence" value="ECO:0007669"/>
    <property type="project" value="TreeGrafter"/>
</dbReference>
<name>A0A395SM50_FUSSP</name>